<feature type="domain" description="CsbD-like" evidence="3">
    <location>
        <begin position="6"/>
        <end position="58"/>
    </location>
</feature>
<dbReference type="Pfam" id="PF05532">
    <property type="entry name" value="CsbD"/>
    <property type="match status" value="1"/>
</dbReference>
<dbReference type="OrthoDB" id="4476309at2"/>
<reference evidence="4 5" key="1">
    <citation type="submission" date="2020-08" db="EMBL/GenBank/DDBJ databases">
        <title>Sequencing the genomes of 1000 actinobacteria strains.</title>
        <authorList>
            <person name="Klenk H.-P."/>
        </authorList>
    </citation>
    <scope>NUCLEOTIDE SEQUENCE [LARGE SCALE GENOMIC DNA]</scope>
    <source>
        <strain evidence="4 5">DSM 45258</strain>
    </source>
</reference>
<dbReference type="EMBL" id="JACHWS010000002">
    <property type="protein sequence ID" value="MBB3038373.1"/>
    <property type="molecule type" value="Genomic_DNA"/>
</dbReference>
<dbReference type="SUPFAM" id="SSF69047">
    <property type="entry name" value="Hypothetical protein YjbJ"/>
    <property type="match status" value="1"/>
</dbReference>
<name>A0A839RQY9_9ACTN</name>
<feature type="region of interest" description="Disordered" evidence="2">
    <location>
        <begin position="1"/>
        <end position="54"/>
    </location>
</feature>
<comment type="similarity">
    <text evidence="1">Belongs to the UPF0337 (CsbD) family.</text>
</comment>
<dbReference type="AlphaFoldDB" id="A0A839RQY9"/>
<comment type="caution">
    <text evidence="4">The sequence shown here is derived from an EMBL/GenBank/DDBJ whole genome shotgun (WGS) entry which is preliminary data.</text>
</comment>
<evidence type="ECO:0000256" key="2">
    <source>
        <dbReference type="SAM" id="MobiDB-lite"/>
    </source>
</evidence>
<evidence type="ECO:0000259" key="3">
    <source>
        <dbReference type="Pfam" id="PF05532"/>
    </source>
</evidence>
<proteinExistence type="inferred from homology"/>
<dbReference type="InterPro" id="IPR008462">
    <property type="entry name" value="CsbD"/>
</dbReference>
<sequence>MADFTDRLKHKAEELSGEAKQKVGKHTDDRDLQGEGASEKASAKAKQAKDKVTDAFKDAKDALKGDER</sequence>
<dbReference type="RefSeq" id="WP_064438552.1">
    <property type="nucleotide sequence ID" value="NZ_BDDI01000001.1"/>
</dbReference>
<gene>
    <name evidence="4" type="ORF">FHU29_002822</name>
</gene>
<dbReference type="InterPro" id="IPR036629">
    <property type="entry name" value="YjbJ_sf"/>
</dbReference>
<dbReference type="Proteomes" id="UP000567922">
    <property type="component" value="Unassembled WGS sequence"/>
</dbReference>
<evidence type="ECO:0000313" key="4">
    <source>
        <dbReference type="EMBL" id="MBB3038373.1"/>
    </source>
</evidence>
<keyword evidence="5" id="KW-1185">Reference proteome</keyword>
<organism evidence="4 5">
    <name type="scientific">Hoyosella altamirensis</name>
    <dbReference type="NCBI Taxonomy" id="616997"/>
    <lineage>
        <taxon>Bacteria</taxon>
        <taxon>Bacillati</taxon>
        <taxon>Actinomycetota</taxon>
        <taxon>Actinomycetes</taxon>
        <taxon>Mycobacteriales</taxon>
        <taxon>Hoyosellaceae</taxon>
        <taxon>Hoyosella</taxon>
    </lineage>
</organism>
<accession>A0A839RQY9</accession>
<protein>
    <submittedName>
        <fullName evidence="4">Uncharacterized protein YjbJ (UPF0337 family)</fullName>
    </submittedName>
</protein>
<evidence type="ECO:0000256" key="1">
    <source>
        <dbReference type="ARBA" id="ARBA00009129"/>
    </source>
</evidence>
<evidence type="ECO:0000313" key="5">
    <source>
        <dbReference type="Proteomes" id="UP000567922"/>
    </source>
</evidence>
<dbReference type="Gene3D" id="1.10.1470.10">
    <property type="entry name" value="YjbJ"/>
    <property type="match status" value="1"/>
</dbReference>